<proteinExistence type="predicted"/>
<gene>
    <name evidence="2" type="ORF">AMORRO_LOCUS868</name>
</gene>
<dbReference type="OrthoDB" id="10473110at2759"/>
<dbReference type="AlphaFoldDB" id="A0A9N8YW26"/>
<keyword evidence="3" id="KW-1185">Reference proteome</keyword>
<reference evidence="2" key="1">
    <citation type="submission" date="2021-06" db="EMBL/GenBank/DDBJ databases">
        <authorList>
            <person name="Kallberg Y."/>
            <person name="Tangrot J."/>
            <person name="Rosling A."/>
        </authorList>
    </citation>
    <scope>NUCLEOTIDE SEQUENCE</scope>
    <source>
        <strain evidence="2">CL551</strain>
    </source>
</reference>
<feature type="non-terminal residue" evidence="2">
    <location>
        <position position="446"/>
    </location>
</feature>
<evidence type="ECO:0000256" key="1">
    <source>
        <dbReference type="SAM" id="MobiDB-lite"/>
    </source>
</evidence>
<evidence type="ECO:0000313" key="3">
    <source>
        <dbReference type="Proteomes" id="UP000789342"/>
    </source>
</evidence>
<feature type="compositionally biased region" description="Polar residues" evidence="1">
    <location>
        <begin position="433"/>
        <end position="446"/>
    </location>
</feature>
<name>A0A9N8YW26_9GLOM</name>
<feature type="non-terminal residue" evidence="2">
    <location>
        <position position="1"/>
    </location>
</feature>
<dbReference type="Proteomes" id="UP000789342">
    <property type="component" value="Unassembled WGS sequence"/>
</dbReference>
<feature type="region of interest" description="Disordered" evidence="1">
    <location>
        <begin position="422"/>
        <end position="446"/>
    </location>
</feature>
<comment type="caution">
    <text evidence="2">The sequence shown here is derived from an EMBL/GenBank/DDBJ whole genome shotgun (WGS) entry which is preliminary data.</text>
</comment>
<accession>A0A9N8YW26</accession>
<sequence length="446" mass="50461">MSRTNAQRASSTNELMRTSSLPPCQTTGKIKYFLHITVIKISLFGELFGEGGQMLRHKNPSLSSFRPNVRIQWPPAGGSEDDETPENSLLSPIYYVILHNDENKQFIINDKHFIERLSKVSPPKVQPQHSYYLSPSSTTSKNSRQYTSTTTYAVRTSVTNLLSYFKNIGGKLYLIITSPNAESESDHKDRNTNAEVVGYAKIKNLTTLILNHPRPFLKKYPIMANDLLMNCDFRDPSILDVLDNSGNVQIGEIKVHVELEEHRNSRTNVNSIITNDTRLSPSTSNSERTTFATRNLPNTFHPKTVGRNVFPILEEPKSNGSVVTMKMTNDENANQKLDETFATNRNDRNNVDNKTVYGIYSCGNLNDKKSRDVSKEGPSCLKELPSTLNIAVPKNPAVRNIMERALRLYKDMGRSMKENPFADNEFMKDKRNSIVSPNHNPYTNTH</sequence>
<feature type="region of interest" description="Disordered" evidence="1">
    <location>
        <begin position="1"/>
        <end position="20"/>
    </location>
</feature>
<evidence type="ECO:0000313" key="2">
    <source>
        <dbReference type="EMBL" id="CAG8450397.1"/>
    </source>
</evidence>
<organism evidence="2 3">
    <name type="scientific">Acaulospora morrowiae</name>
    <dbReference type="NCBI Taxonomy" id="94023"/>
    <lineage>
        <taxon>Eukaryota</taxon>
        <taxon>Fungi</taxon>
        <taxon>Fungi incertae sedis</taxon>
        <taxon>Mucoromycota</taxon>
        <taxon>Glomeromycotina</taxon>
        <taxon>Glomeromycetes</taxon>
        <taxon>Diversisporales</taxon>
        <taxon>Acaulosporaceae</taxon>
        <taxon>Acaulospora</taxon>
    </lineage>
</organism>
<dbReference type="EMBL" id="CAJVPV010000303">
    <property type="protein sequence ID" value="CAG8450397.1"/>
    <property type="molecule type" value="Genomic_DNA"/>
</dbReference>
<protein>
    <submittedName>
        <fullName evidence="2">9070_t:CDS:1</fullName>
    </submittedName>
</protein>